<dbReference type="EMBL" id="CP081869">
    <property type="protein sequence ID" value="QZN99566.1"/>
    <property type="molecule type" value="Genomic_DNA"/>
</dbReference>
<protein>
    <submittedName>
        <fullName evidence="1">Uncharacterized protein</fullName>
    </submittedName>
</protein>
<dbReference type="AlphaFoldDB" id="A0A9E6UKN7"/>
<evidence type="ECO:0000313" key="1">
    <source>
        <dbReference type="EMBL" id="QZN99566.1"/>
    </source>
</evidence>
<accession>A0A9E6UKN7</accession>
<organism evidence="1 2">
    <name type="scientific">Chenggangzhangella methanolivorans</name>
    <dbReference type="NCBI Taxonomy" id="1437009"/>
    <lineage>
        <taxon>Bacteria</taxon>
        <taxon>Pseudomonadati</taxon>
        <taxon>Pseudomonadota</taxon>
        <taxon>Alphaproteobacteria</taxon>
        <taxon>Hyphomicrobiales</taxon>
        <taxon>Methylopilaceae</taxon>
        <taxon>Chenggangzhangella</taxon>
    </lineage>
</organism>
<keyword evidence="2" id="KW-1185">Reference proteome</keyword>
<gene>
    <name evidence="1" type="ORF">K6K41_23120</name>
</gene>
<reference evidence="1" key="1">
    <citation type="submission" date="2021-08" db="EMBL/GenBank/DDBJ databases">
        <authorList>
            <person name="Zhang H."/>
            <person name="Xu M."/>
            <person name="Yu Z."/>
            <person name="Yang L."/>
            <person name="Cai Y."/>
        </authorList>
    </citation>
    <scope>NUCLEOTIDE SEQUENCE</scope>
    <source>
        <strain evidence="1">CHL1</strain>
    </source>
</reference>
<dbReference type="RefSeq" id="WP_261402650.1">
    <property type="nucleotide sequence ID" value="NZ_CP081869.1"/>
</dbReference>
<dbReference type="Proteomes" id="UP000825701">
    <property type="component" value="Chromosome"/>
</dbReference>
<evidence type="ECO:0000313" key="2">
    <source>
        <dbReference type="Proteomes" id="UP000825701"/>
    </source>
</evidence>
<sequence>MTYHYIPGNPDLAIVGDRLIFQSETAPYDERGKKYVKVTLNATNLKNGKTTTASFDLKDGCFDNYQGAPTYIGIYASEMLPIGDGLILRMSDRWGQYKTAEPCEVSGSIIPNYEPWFFTPKDQTLTQLLDIAPGATRGSFPNSFQRIR</sequence>
<proteinExistence type="predicted"/>
<name>A0A9E6UKN7_9HYPH</name>
<dbReference type="KEGG" id="cmet:K6K41_23120"/>